<keyword evidence="4" id="KW-1185">Reference proteome</keyword>
<dbReference type="RefSeq" id="WP_196412454.1">
    <property type="nucleotide sequence ID" value="NZ_JADQTO010000002.1"/>
</dbReference>
<dbReference type="Proteomes" id="UP000598146">
    <property type="component" value="Unassembled WGS sequence"/>
</dbReference>
<dbReference type="PROSITE" id="PS51257">
    <property type="entry name" value="PROKAR_LIPOPROTEIN"/>
    <property type="match status" value="1"/>
</dbReference>
<evidence type="ECO:0000313" key="4">
    <source>
        <dbReference type="Proteomes" id="UP000598146"/>
    </source>
</evidence>
<name>A0A931C559_9ACTN</name>
<feature type="region of interest" description="Disordered" evidence="1">
    <location>
        <begin position="86"/>
        <end position="117"/>
    </location>
</feature>
<reference evidence="3" key="1">
    <citation type="submission" date="2020-11" db="EMBL/GenBank/DDBJ databases">
        <title>Isolation and identification of active actinomycetes.</title>
        <authorList>
            <person name="Sun X."/>
        </authorList>
    </citation>
    <scope>NUCLEOTIDE SEQUENCE</scope>
    <source>
        <strain evidence="3">NEAU-A11</strain>
    </source>
</reference>
<comment type="caution">
    <text evidence="3">The sequence shown here is derived from an EMBL/GenBank/DDBJ whole genome shotgun (WGS) entry which is preliminary data.</text>
</comment>
<sequence length="209" mass="21144">MSPRARRIPLAVGALLVSAACGAPPGSAPPEFPAPAVSVPPPASAPVPSGVPIAPMNPQPSSLGYPYPTYPTPGYTYPTPGYATPPPQPGRMTTTATTAPLTKSPTPTPTHAAKCRTEPTGPQILTLIKDDPGVPDTSLAVADGPFCSGTWTFTTVKIDGQDADEVEPLMVVSTGKGAKLTLVAAGTHVCNAKVQAEAPAGIRVLACGF</sequence>
<dbReference type="EMBL" id="JADQTO010000002">
    <property type="protein sequence ID" value="MBG0560648.1"/>
    <property type="molecule type" value="Genomic_DNA"/>
</dbReference>
<protein>
    <submittedName>
        <fullName evidence="3">Uncharacterized protein</fullName>
    </submittedName>
</protein>
<feature type="compositionally biased region" description="Low complexity" evidence="1">
    <location>
        <begin position="93"/>
        <end position="105"/>
    </location>
</feature>
<dbReference type="AlphaFoldDB" id="A0A931C559"/>
<evidence type="ECO:0000313" key="3">
    <source>
        <dbReference type="EMBL" id="MBG0560648.1"/>
    </source>
</evidence>
<feature type="chain" id="PRO_5038383602" evidence="2">
    <location>
        <begin position="23"/>
        <end position="209"/>
    </location>
</feature>
<organism evidence="3 4">
    <name type="scientific">Actinoplanes aureus</name>
    <dbReference type="NCBI Taxonomy" id="2792083"/>
    <lineage>
        <taxon>Bacteria</taxon>
        <taxon>Bacillati</taxon>
        <taxon>Actinomycetota</taxon>
        <taxon>Actinomycetes</taxon>
        <taxon>Micromonosporales</taxon>
        <taxon>Micromonosporaceae</taxon>
        <taxon>Actinoplanes</taxon>
    </lineage>
</organism>
<proteinExistence type="predicted"/>
<accession>A0A931C559</accession>
<evidence type="ECO:0000256" key="1">
    <source>
        <dbReference type="SAM" id="MobiDB-lite"/>
    </source>
</evidence>
<keyword evidence="2" id="KW-0732">Signal</keyword>
<gene>
    <name evidence="3" type="ORF">I4J89_04105</name>
</gene>
<feature type="signal peptide" evidence="2">
    <location>
        <begin position="1"/>
        <end position="22"/>
    </location>
</feature>
<evidence type="ECO:0000256" key="2">
    <source>
        <dbReference type="SAM" id="SignalP"/>
    </source>
</evidence>